<dbReference type="Proteomes" id="UP000591131">
    <property type="component" value="Unassembled WGS sequence"/>
</dbReference>
<proteinExistence type="predicted"/>
<protein>
    <submittedName>
        <fullName evidence="1">Uncharacterized protein</fullName>
    </submittedName>
</protein>
<dbReference type="OrthoDB" id="10642314at2759"/>
<reference evidence="1 2" key="1">
    <citation type="submission" date="2020-04" db="EMBL/GenBank/DDBJ databases">
        <title>Perkinsus chesapeaki whole genome sequence.</title>
        <authorList>
            <person name="Bogema D.R."/>
        </authorList>
    </citation>
    <scope>NUCLEOTIDE SEQUENCE [LARGE SCALE GENOMIC DNA]</scope>
    <source>
        <strain evidence="1">ATCC PRA-425</strain>
    </source>
</reference>
<accession>A0A7J6LYD2</accession>
<keyword evidence="2" id="KW-1185">Reference proteome</keyword>
<gene>
    <name evidence="1" type="ORF">FOL47_005462</name>
</gene>
<evidence type="ECO:0000313" key="1">
    <source>
        <dbReference type="EMBL" id="KAF4663990.1"/>
    </source>
</evidence>
<dbReference type="AlphaFoldDB" id="A0A7J6LYD2"/>
<sequence>MRMLSNATGVTSFISIEIGAILDSGGHPVDVGVWAQGSTSYTSVLFGGIKLSLNLHIPDATTQGGRAIANGWEIDFPFSLTSTVEIPFIGSATGKNDTTKVIAAVHKNSDARLVLFAETATKNILMESKCGLTVTISSEDLVTWHYEAYATIDVAGERAGYNVHYTNRDLLIFSGSLK</sequence>
<evidence type="ECO:0000313" key="2">
    <source>
        <dbReference type="Proteomes" id="UP000591131"/>
    </source>
</evidence>
<dbReference type="EMBL" id="JAAPAO010000300">
    <property type="protein sequence ID" value="KAF4663990.1"/>
    <property type="molecule type" value="Genomic_DNA"/>
</dbReference>
<name>A0A7J6LYD2_PERCH</name>
<comment type="caution">
    <text evidence="1">The sequence shown here is derived from an EMBL/GenBank/DDBJ whole genome shotgun (WGS) entry which is preliminary data.</text>
</comment>
<organism evidence="1 2">
    <name type="scientific">Perkinsus chesapeaki</name>
    <name type="common">Clam parasite</name>
    <name type="synonym">Perkinsus andrewsi</name>
    <dbReference type="NCBI Taxonomy" id="330153"/>
    <lineage>
        <taxon>Eukaryota</taxon>
        <taxon>Sar</taxon>
        <taxon>Alveolata</taxon>
        <taxon>Perkinsozoa</taxon>
        <taxon>Perkinsea</taxon>
        <taxon>Perkinsida</taxon>
        <taxon>Perkinsidae</taxon>
        <taxon>Perkinsus</taxon>
    </lineage>
</organism>